<organism evidence="3 4">
    <name type="scientific">Coccomyxa viridis</name>
    <dbReference type="NCBI Taxonomy" id="1274662"/>
    <lineage>
        <taxon>Eukaryota</taxon>
        <taxon>Viridiplantae</taxon>
        <taxon>Chlorophyta</taxon>
        <taxon>core chlorophytes</taxon>
        <taxon>Trebouxiophyceae</taxon>
        <taxon>Trebouxiophyceae incertae sedis</taxon>
        <taxon>Coccomyxaceae</taxon>
        <taxon>Coccomyxa</taxon>
    </lineage>
</organism>
<proteinExistence type="predicted"/>
<name>A0ABP1GCZ9_9CHLO</name>
<gene>
    <name evidence="3" type="primary">g13392</name>
    <name evidence="3" type="ORF">VP750_LOCUS11868</name>
</gene>
<dbReference type="InterPro" id="IPR039629">
    <property type="entry name" value="R3HDM4"/>
</dbReference>
<dbReference type="PANTHER" id="PTHR32019:SF2">
    <property type="entry name" value="R3H DOMAIN-CONTAINING PROTEIN 4"/>
    <property type="match status" value="1"/>
</dbReference>
<keyword evidence="4" id="KW-1185">Reference proteome</keyword>
<dbReference type="InterPro" id="IPR025952">
    <property type="entry name" value="R3H-assoc_dom"/>
</dbReference>
<evidence type="ECO:0000313" key="3">
    <source>
        <dbReference type="EMBL" id="CAL5229962.1"/>
    </source>
</evidence>
<sequence>MAGSKHAPYIMPDGSGKRLSEYLKDNSLSEKPPRRSQSSGLERKWKVAEVQGSNGADPDVQALVLVGRSKRRRWLADTLLRKMAGALTVDAMEALFQPVPFGEVRESVLEKISTPDNAPIWDMFRSIDPDKQQKVLLKWEEHIRGEKQSNAQSSSAAQIAWQRWAAVPRKARTVLKQADPEGVAILELSYLQFMEDAGDLELVLTPPDAFQRLIAHGLASFHGLLSASTANAELETKSVMIRRPRGASALPAPEVTCADILFALAEQPAGLTPALLAEYTAHHSHERSSEASYVFARTSCVSCKGMLF</sequence>
<dbReference type="SUPFAM" id="SSF82708">
    <property type="entry name" value="R3H domain"/>
    <property type="match status" value="1"/>
</dbReference>
<dbReference type="PANTHER" id="PTHR32019">
    <property type="entry name" value="R3H DOMAIN-CONTAINING PROTEIN 4"/>
    <property type="match status" value="1"/>
</dbReference>
<evidence type="ECO:0000256" key="1">
    <source>
        <dbReference type="SAM" id="MobiDB-lite"/>
    </source>
</evidence>
<feature type="region of interest" description="Disordered" evidence="1">
    <location>
        <begin position="1"/>
        <end position="43"/>
    </location>
</feature>
<reference evidence="3 4" key="1">
    <citation type="submission" date="2024-06" db="EMBL/GenBank/DDBJ databases">
        <authorList>
            <person name="Kraege A."/>
            <person name="Thomma B."/>
        </authorList>
    </citation>
    <scope>NUCLEOTIDE SEQUENCE [LARGE SCALE GENOMIC DNA]</scope>
</reference>
<feature type="compositionally biased region" description="Basic and acidic residues" evidence="1">
    <location>
        <begin position="15"/>
        <end position="33"/>
    </location>
</feature>
<dbReference type="Pfam" id="PF13902">
    <property type="entry name" value="R3H-assoc"/>
    <property type="match status" value="1"/>
</dbReference>
<protein>
    <submittedName>
        <fullName evidence="3">G13392 protein</fullName>
    </submittedName>
</protein>
<dbReference type="InterPro" id="IPR036867">
    <property type="entry name" value="R3H_dom_sf"/>
</dbReference>
<accession>A0ABP1GCZ9</accession>
<dbReference type="Proteomes" id="UP001497392">
    <property type="component" value="Unassembled WGS sequence"/>
</dbReference>
<feature type="domain" description="R3H-associated N-terminal" evidence="2">
    <location>
        <begin position="66"/>
        <end position="176"/>
    </location>
</feature>
<evidence type="ECO:0000259" key="2">
    <source>
        <dbReference type="Pfam" id="PF13902"/>
    </source>
</evidence>
<evidence type="ECO:0000313" key="4">
    <source>
        <dbReference type="Proteomes" id="UP001497392"/>
    </source>
</evidence>
<comment type="caution">
    <text evidence="3">The sequence shown here is derived from an EMBL/GenBank/DDBJ whole genome shotgun (WGS) entry which is preliminary data.</text>
</comment>
<dbReference type="EMBL" id="CAXHTA020000021">
    <property type="protein sequence ID" value="CAL5229962.1"/>
    <property type="molecule type" value="Genomic_DNA"/>
</dbReference>